<organism evidence="3 4">
    <name type="scientific">Pseudonocardia lutea</name>
    <dbReference type="NCBI Taxonomy" id="2172015"/>
    <lineage>
        <taxon>Bacteria</taxon>
        <taxon>Bacillati</taxon>
        <taxon>Actinomycetota</taxon>
        <taxon>Actinomycetes</taxon>
        <taxon>Pseudonocardiales</taxon>
        <taxon>Pseudonocardiaceae</taxon>
        <taxon>Pseudonocardia</taxon>
    </lineage>
</organism>
<feature type="region of interest" description="Disordered" evidence="1">
    <location>
        <begin position="94"/>
        <end position="143"/>
    </location>
</feature>
<evidence type="ECO:0000313" key="3">
    <source>
        <dbReference type="EMBL" id="MFC5947525.1"/>
    </source>
</evidence>
<proteinExistence type="predicted"/>
<dbReference type="Gene3D" id="3.50.50.60">
    <property type="entry name" value="FAD/NAD(P)-binding domain"/>
    <property type="match status" value="1"/>
</dbReference>
<dbReference type="Proteomes" id="UP001596119">
    <property type="component" value="Unassembled WGS sequence"/>
</dbReference>
<sequence length="168" mass="17401">MSAPASSVPAAPSTAPRGLDVTVLEANEGPDMEITGRSFASIRTQWADATNVMLSWKSIQTYRDFESPHGVDVGYEASGYLLLVPEELGRAAGGRGAATFARSTRGRPLPVKKPSGTRPSTPRVSEAAPGGGPTASSIQLCHHDLSRPGPTSWCHGPFPAAGAGHRAG</sequence>
<protein>
    <submittedName>
        <fullName evidence="3">FAD-dependent oxidoreductase</fullName>
    </submittedName>
</protein>
<dbReference type="Gene3D" id="3.30.9.10">
    <property type="entry name" value="D-Amino Acid Oxidase, subunit A, domain 2"/>
    <property type="match status" value="1"/>
</dbReference>
<evidence type="ECO:0000259" key="2">
    <source>
        <dbReference type="Pfam" id="PF01266"/>
    </source>
</evidence>
<accession>A0ABW1I2T1</accession>
<name>A0ABW1I2T1_9PSEU</name>
<dbReference type="RefSeq" id="WP_379564457.1">
    <property type="nucleotide sequence ID" value="NZ_JBHSQK010000007.1"/>
</dbReference>
<dbReference type="InterPro" id="IPR006076">
    <property type="entry name" value="FAD-dep_OxRdtase"/>
</dbReference>
<feature type="domain" description="FAD dependent oxidoreductase" evidence="2">
    <location>
        <begin position="15"/>
        <end position="90"/>
    </location>
</feature>
<dbReference type="EMBL" id="JBHSQK010000007">
    <property type="protein sequence ID" value="MFC5947525.1"/>
    <property type="molecule type" value="Genomic_DNA"/>
</dbReference>
<feature type="compositionally biased region" description="Low complexity" evidence="1">
    <location>
        <begin position="97"/>
        <end position="107"/>
    </location>
</feature>
<keyword evidence="4" id="KW-1185">Reference proteome</keyword>
<gene>
    <name evidence="3" type="ORF">ACFQH9_04455</name>
</gene>
<dbReference type="SUPFAM" id="SSF51905">
    <property type="entry name" value="FAD/NAD(P)-binding domain"/>
    <property type="match status" value="1"/>
</dbReference>
<feature type="region of interest" description="Disordered" evidence="1">
    <location>
        <begin position="149"/>
        <end position="168"/>
    </location>
</feature>
<comment type="caution">
    <text evidence="3">The sequence shown here is derived from an EMBL/GenBank/DDBJ whole genome shotgun (WGS) entry which is preliminary data.</text>
</comment>
<dbReference type="Pfam" id="PF01266">
    <property type="entry name" value="DAO"/>
    <property type="match status" value="1"/>
</dbReference>
<dbReference type="InterPro" id="IPR036188">
    <property type="entry name" value="FAD/NAD-bd_sf"/>
</dbReference>
<evidence type="ECO:0000256" key="1">
    <source>
        <dbReference type="SAM" id="MobiDB-lite"/>
    </source>
</evidence>
<evidence type="ECO:0000313" key="4">
    <source>
        <dbReference type="Proteomes" id="UP001596119"/>
    </source>
</evidence>
<reference evidence="4" key="1">
    <citation type="journal article" date="2019" name="Int. J. Syst. Evol. Microbiol.">
        <title>The Global Catalogue of Microorganisms (GCM) 10K type strain sequencing project: providing services to taxonomists for standard genome sequencing and annotation.</title>
        <authorList>
            <consortium name="The Broad Institute Genomics Platform"/>
            <consortium name="The Broad Institute Genome Sequencing Center for Infectious Disease"/>
            <person name="Wu L."/>
            <person name="Ma J."/>
        </authorList>
    </citation>
    <scope>NUCLEOTIDE SEQUENCE [LARGE SCALE GENOMIC DNA]</scope>
    <source>
        <strain evidence="4">CGMCC 4.7397</strain>
    </source>
</reference>